<reference evidence="2 3" key="1">
    <citation type="submission" date="2020-08" db="EMBL/GenBank/DDBJ databases">
        <title>Genomic Encyclopedia of Type Strains, Phase IV (KMG-IV): sequencing the most valuable type-strain genomes for metagenomic binning, comparative biology and taxonomic classification.</title>
        <authorList>
            <person name="Goeker M."/>
        </authorList>
    </citation>
    <scope>NUCLEOTIDE SEQUENCE [LARGE SCALE GENOMIC DNA]</scope>
    <source>
        <strain evidence="2 3">DSM 4737</strain>
    </source>
</reference>
<organism evidence="2 3">
    <name type="scientific">Brevundimonas variabilis</name>
    <dbReference type="NCBI Taxonomy" id="74312"/>
    <lineage>
        <taxon>Bacteria</taxon>
        <taxon>Pseudomonadati</taxon>
        <taxon>Pseudomonadota</taxon>
        <taxon>Alphaproteobacteria</taxon>
        <taxon>Caulobacterales</taxon>
        <taxon>Caulobacteraceae</taxon>
        <taxon>Brevundimonas</taxon>
    </lineage>
</organism>
<gene>
    <name evidence="2" type="ORF">GGR13_002603</name>
</gene>
<sequence length="116" mass="12092">MKRIFFILAGSALALAAAGCTDSERARKAATFGDQPADIACWTYGTETFRGRSTGKVEYDEGGRISFVDASNGRLTTVDGECRVTYLGDDPEVPEAPLAPVAPVAPVAPAAPVAVE</sequence>
<dbReference type="PROSITE" id="PS51257">
    <property type="entry name" value="PROKAR_LIPOPROTEIN"/>
    <property type="match status" value="1"/>
</dbReference>
<feature type="signal peptide" evidence="1">
    <location>
        <begin position="1"/>
        <end position="16"/>
    </location>
</feature>
<evidence type="ECO:0008006" key="4">
    <source>
        <dbReference type="Google" id="ProtNLM"/>
    </source>
</evidence>
<dbReference type="EMBL" id="JACHOR010000004">
    <property type="protein sequence ID" value="MBB5746996.1"/>
    <property type="molecule type" value="Genomic_DNA"/>
</dbReference>
<evidence type="ECO:0000256" key="1">
    <source>
        <dbReference type="SAM" id="SignalP"/>
    </source>
</evidence>
<keyword evidence="3" id="KW-1185">Reference proteome</keyword>
<evidence type="ECO:0000313" key="3">
    <source>
        <dbReference type="Proteomes" id="UP000545037"/>
    </source>
</evidence>
<comment type="caution">
    <text evidence="2">The sequence shown here is derived from an EMBL/GenBank/DDBJ whole genome shotgun (WGS) entry which is preliminary data.</text>
</comment>
<proteinExistence type="predicted"/>
<feature type="chain" id="PRO_5031415183" description="Lipoprotein" evidence="1">
    <location>
        <begin position="17"/>
        <end position="116"/>
    </location>
</feature>
<name>A0A7W9FF10_9CAUL</name>
<accession>A0A7W9FF10</accession>
<protein>
    <recommendedName>
        <fullName evidence="4">Lipoprotein</fullName>
    </recommendedName>
</protein>
<keyword evidence="1" id="KW-0732">Signal</keyword>
<dbReference type="RefSeq" id="WP_246347839.1">
    <property type="nucleotide sequence ID" value="NZ_JACHOR010000004.1"/>
</dbReference>
<evidence type="ECO:0000313" key="2">
    <source>
        <dbReference type="EMBL" id="MBB5746996.1"/>
    </source>
</evidence>
<dbReference type="AlphaFoldDB" id="A0A7W9FF10"/>
<dbReference type="Proteomes" id="UP000545037">
    <property type="component" value="Unassembled WGS sequence"/>
</dbReference>